<dbReference type="EMBL" id="JH000325">
    <property type="protein sequence ID" value="EGV99493.1"/>
    <property type="molecule type" value="Genomic_DNA"/>
</dbReference>
<dbReference type="PROSITE" id="PS51257">
    <property type="entry name" value="PROKAR_LIPOPROTEIN"/>
    <property type="match status" value="1"/>
</dbReference>
<gene>
    <name evidence="1" type="ORF">I79_009224</name>
</gene>
<proteinExistence type="predicted"/>
<sequence length="99" mass="10413">MESLARAHSCLSLRVPPVAGFLLSQACCPKEASVVCTPNLYPREASTYESQLWGPCALLVTLHLYIVSSGMGLVPSTPNSVICAPGTTAQPLLELQKAG</sequence>
<evidence type="ECO:0000313" key="1">
    <source>
        <dbReference type="EMBL" id="EGV99493.1"/>
    </source>
</evidence>
<evidence type="ECO:0000313" key="2">
    <source>
        <dbReference type="Proteomes" id="UP000001075"/>
    </source>
</evidence>
<dbReference type="Proteomes" id="UP000001075">
    <property type="component" value="Unassembled WGS sequence"/>
</dbReference>
<protein>
    <submittedName>
        <fullName evidence="1">Uncharacterized protein</fullName>
    </submittedName>
</protein>
<organism evidence="1 2">
    <name type="scientific">Cricetulus griseus</name>
    <name type="common">Chinese hamster</name>
    <name type="synonym">Cricetulus barabensis griseus</name>
    <dbReference type="NCBI Taxonomy" id="10029"/>
    <lineage>
        <taxon>Eukaryota</taxon>
        <taxon>Metazoa</taxon>
        <taxon>Chordata</taxon>
        <taxon>Craniata</taxon>
        <taxon>Vertebrata</taxon>
        <taxon>Euteleostomi</taxon>
        <taxon>Mammalia</taxon>
        <taxon>Eutheria</taxon>
        <taxon>Euarchontoglires</taxon>
        <taxon>Glires</taxon>
        <taxon>Rodentia</taxon>
        <taxon>Myomorpha</taxon>
        <taxon>Muroidea</taxon>
        <taxon>Cricetidae</taxon>
        <taxon>Cricetinae</taxon>
        <taxon>Cricetulus</taxon>
    </lineage>
</organism>
<dbReference type="AlphaFoldDB" id="G3HF69"/>
<reference evidence="2" key="1">
    <citation type="journal article" date="2011" name="Nat. Biotechnol.">
        <title>The genomic sequence of the Chinese hamster ovary (CHO)-K1 cell line.</title>
        <authorList>
            <person name="Xu X."/>
            <person name="Nagarajan H."/>
            <person name="Lewis N.E."/>
            <person name="Pan S."/>
            <person name="Cai Z."/>
            <person name="Liu X."/>
            <person name="Chen W."/>
            <person name="Xie M."/>
            <person name="Wang W."/>
            <person name="Hammond S."/>
            <person name="Andersen M.R."/>
            <person name="Neff N."/>
            <person name="Passarelli B."/>
            <person name="Koh W."/>
            <person name="Fan H.C."/>
            <person name="Wang J."/>
            <person name="Gui Y."/>
            <person name="Lee K.H."/>
            <person name="Betenbaugh M.J."/>
            <person name="Quake S.R."/>
            <person name="Famili I."/>
            <person name="Palsson B.O."/>
            <person name="Wang J."/>
        </authorList>
    </citation>
    <scope>NUCLEOTIDE SEQUENCE [LARGE SCALE GENOMIC DNA]</scope>
    <source>
        <strain evidence="2">CHO K1 cell line</strain>
    </source>
</reference>
<name>G3HF69_CRIGR</name>
<accession>G3HF69</accession>
<dbReference type="InParanoid" id="G3HF69"/>